<sequence length="199" mass="22779">MSNLFELSVDELRSLVDELKPDLKGQHLDEETLRAKVTEWLLMNGLFTLHKFSRSASGRWELPTTLDDCRSCKQLKMRNKLLPRWLTFEQPSASGSFVDPLTASAVPTQRESSRPSFTARLASLSSFSFPTARSQRQELNSQDKDYYENVPECMSACRRCCTAPCREVGEILSTLFNWLTCNRQSNDEDDQTPPPISRY</sequence>
<keyword evidence="2" id="KW-1185">Reference proteome</keyword>
<accession>A0A2A2LKW1</accession>
<dbReference type="EMBL" id="LIAE01006644">
    <property type="protein sequence ID" value="PAV86667.1"/>
    <property type="molecule type" value="Genomic_DNA"/>
</dbReference>
<evidence type="ECO:0000313" key="1">
    <source>
        <dbReference type="EMBL" id="PAV86667.1"/>
    </source>
</evidence>
<name>A0A2A2LKW1_9BILA</name>
<dbReference type="OrthoDB" id="5842465at2759"/>
<dbReference type="AlphaFoldDB" id="A0A2A2LKW1"/>
<gene>
    <name evidence="1" type="ORF">WR25_22753</name>
</gene>
<organism evidence="1 2">
    <name type="scientific">Diploscapter pachys</name>
    <dbReference type="NCBI Taxonomy" id="2018661"/>
    <lineage>
        <taxon>Eukaryota</taxon>
        <taxon>Metazoa</taxon>
        <taxon>Ecdysozoa</taxon>
        <taxon>Nematoda</taxon>
        <taxon>Chromadorea</taxon>
        <taxon>Rhabditida</taxon>
        <taxon>Rhabditina</taxon>
        <taxon>Rhabditomorpha</taxon>
        <taxon>Rhabditoidea</taxon>
        <taxon>Rhabditidae</taxon>
        <taxon>Diploscapter</taxon>
    </lineage>
</organism>
<evidence type="ECO:0000313" key="2">
    <source>
        <dbReference type="Proteomes" id="UP000218231"/>
    </source>
</evidence>
<protein>
    <submittedName>
        <fullName evidence="1">Uncharacterized protein</fullName>
    </submittedName>
</protein>
<dbReference type="Proteomes" id="UP000218231">
    <property type="component" value="Unassembled WGS sequence"/>
</dbReference>
<comment type="caution">
    <text evidence="1">The sequence shown here is derived from an EMBL/GenBank/DDBJ whole genome shotgun (WGS) entry which is preliminary data.</text>
</comment>
<proteinExistence type="predicted"/>
<reference evidence="1 2" key="1">
    <citation type="journal article" date="2017" name="Curr. Biol.">
        <title>Genome architecture and evolution of a unichromosomal asexual nematode.</title>
        <authorList>
            <person name="Fradin H."/>
            <person name="Zegar C."/>
            <person name="Gutwein M."/>
            <person name="Lucas J."/>
            <person name="Kovtun M."/>
            <person name="Corcoran D."/>
            <person name="Baugh L.R."/>
            <person name="Kiontke K."/>
            <person name="Gunsalus K."/>
            <person name="Fitch D.H."/>
            <person name="Piano F."/>
        </authorList>
    </citation>
    <scope>NUCLEOTIDE SEQUENCE [LARGE SCALE GENOMIC DNA]</scope>
    <source>
        <strain evidence="1">PF1309</strain>
    </source>
</reference>